<evidence type="ECO:0000313" key="3">
    <source>
        <dbReference type="EMBL" id="BAD03597.1"/>
    </source>
</evidence>
<proteinExistence type="predicted"/>
<sequence>MSYTLSLFLHLSFSLFIGQQQAAPCTPARHGGEASAGEGMRWAAARGGRPALGANGGARRGGGDGGEVGTGVHRGEAGRRCAGRQHLEDDSVRPRRRWSKRSTSGAGREEGGEEAREQAEEGGDRRGCGEAGRVVGVIPQPPPSSSFEPLPPEYDEPSHTRCCDDHLWPDDDRRAPLPFPDTCSLEFCAAAERSAARLLPLGALAASPPRALAGIAARLDSLPSAVPSSRRLELRRARWGGRDGRRAPRTLKMTTASSGMRADLPMARERGVRGGHFVALATSLPSAATGEHGAITPAPPCPPPAPAPPLPAAPAAALAARPRAAAAAHCPLTHA</sequence>
<reference evidence="4" key="1">
    <citation type="journal article" date="2005" name="Nature">
        <title>The map-based sequence of the rice genome.</title>
        <authorList>
            <consortium name="International rice genome sequencing project (IRGSP)"/>
            <person name="Matsumoto T."/>
            <person name="Wu J."/>
            <person name="Kanamori H."/>
            <person name="Katayose Y."/>
            <person name="Fujisawa M."/>
            <person name="Namiki N."/>
            <person name="Mizuno H."/>
            <person name="Yamamoto K."/>
            <person name="Antonio B.A."/>
            <person name="Baba T."/>
            <person name="Sakata K."/>
            <person name="Nagamura Y."/>
            <person name="Aoki H."/>
            <person name="Arikawa K."/>
            <person name="Arita K."/>
            <person name="Bito T."/>
            <person name="Chiden Y."/>
            <person name="Fujitsuka N."/>
            <person name="Fukunaka R."/>
            <person name="Hamada M."/>
            <person name="Harada C."/>
            <person name="Hayashi A."/>
            <person name="Hijishita S."/>
            <person name="Honda M."/>
            <person name="Hosokawa S."/>
            <person name="Ichikawa Y."/>
            <person name="Idonuma A."/>
            <person name="Iijima M."/>
            <person name="Ikeda M."/>
            <person name="Ikeno M."/>
            <person name="Ito K."/>
            <person name="Ito S."/>
            <person name="Ito T."/>
            <person name="Ito Y."/>
            <person name="Ito Y."/>
            <person name="Iwabuchi A."/>
            <person name="Kamiya K."/>
            <person name="Karasawa W."/>
            <person name="Kurita K."/>
            <person name="Katagiri S."/>
            <person name="Kikuta A."/>
            <person name="Kobayashi H."/>
            <person name="Kobayashi N."/>
            <person name="Machita K."/>
            <person name="Maehara T."/>
            <person name="Masukawa M."/>
            <person name="Mizubayashi T."/>
            <person name="Mukai Y."/>
            <person name="Nagasaki H."/>
            <person name="Nagata Y."/>
            <person name="Naito S."/>
            <person name="Nakashima M."/>
            <person name="Nakama Y."/>
            <person name="Nakamichi Y."/>
            <person name="Nakamura M."/>
            <person name="Meguro A."/>
            <person name="Negishi M."/>
            <person name="Ohta I."/>
            <person name="Ohta T."/>
            <person name="Okamoto M."/>
            <person name="Ono N."/>
            <person name="Saji S."/>
            <person name="Sakaguchi M."/>
            <person name="Sakai K."/>
            <person name="Shibata M."/>
            <person name="Shimokawa T."/>
            <person name="Song J."/>
            <person name="Takazaki Y."/>
            <person name="Terasawa K."/>
            <person name="Tsugane M."/>
            <person name="Tsuji K."/>
            <person name="Ueda S."/>
            <person name="Waki K."/>
            <person name="Yamagata H."/>
            <person name="Yamamoto M."/>
            <person name="Yamamoto S."/>
            <person name="Yamane H."/>
            <person name="Yoshiki S."/>
            <person name="Yoshihara R."/>
            <person name="Yukawa K."/>
            <person name="Zhong H."/>
            <person name="Yano M."/>
            <person name="Yuan Q."/>
            <person name="Ouyang S."/>
            <person name="Liu J."/>
            <person name="Jones K.M."/>
            <person name="Gansberger K."/>
            <person name="Moffat K."/>
            <person name="Hill J."/>
            <person name="Bera J."/>
            <person name="Fadrosh D."/>
            <person name="Jin S."/>
            <person name="Johri S."/>
            <person name="Kim M."/>
            <person name="Overton L."/>
            <person name="Reardon M."/>
            <person name="Tsitrin T."/>
            <person name="Vuong H."/>
            <person name="Weaver B."/>
            <person name="Ciecko A."/>
            <person name="Tallon L."/>
            <person name="Jackson J."/>
            <person name="Pai G."/>
            <person name="Aken S.V."/>
            <person name="Utterback T."/>
            <person name="Reidmuller S."/>
            <person name="Feldblyum T."/>
            <person name="Hsiao J."/>
            <person name="Zismann V."/>
            <person name="Iobst S."/>
            <person name="de Vazeille A.R."/>
            <person name="Buell C.R."/>
            <person name="Ying K."/>
            <person name="Li Y."/>
            <person name="Lu T."/>
            <person name="Huang Y."/>
            <person name="Zhao Q."/>
            <person name="Feng Q."/>
            <person name="Zhang L."/>
            <person name="Zhu J."/>
            <person name="Weng Q."/>
            <person name="Mu J."/>
            <person name="Lu Y."/>
            <person name="Fan D."/>
            <person name="Liu Y."/>
            <person name="Guan J."/>
            <person name="Zhang Y."/>
            <person name="Yu S."/>
            <person name="Liu X."/>
            <person name="Zhang Y."/>
            <person name="Hong G."/>
            <person name="Han B."/>
            <person name="Choisne N."/>
            <person name="Demange N."/>
            <person name="Orjeda G."/>
            <person name="Samain S."/>
            <person name="Cattolico L."/>
            <person name="Pelletier E."/>
            <person name="Couloux A."/>
            <person name="Segurens B."/>
            <person name="Wincker P."/>
            <person name="D'Hont A."/>
            <person name="Scarpelli C."/>
            <person name="Weissenbach J."/>
            <person name="Salanoubat M."/>
            <person name="Quetier F."/>
            <person name="Yu Y."/>
            <person name="Kim H.R."/>
            <person name="Rambo T."/>
            <person name="Currie J."/>
            <person name="Collura K."/>
            <person name="Luo M."/>
            <person name="Yang T."/>
            <person name="Ammiraju J.S.S."/>
            <person name="Engler F."/>
            <person name="Soderlund C."/>
            <person name="Wing R.A."/>
            <person name="Palmer L.E."/>
            <person name="de la Bastide M."/>
            <person name="Spiegel L."/>
            <person name="Nascimento L."/>
            <person name="Zutavern T."/>
            <person name="O'Shaughnessy A."/>
            <person name="Dike S."/>
            <person name="Dedhia N."/>
            <person name="Preston R."/>
            <person name="Balija V."/>
            <person name="McCombie W.R."/>
            <person name="Chow T."/>
            <person name="Chen H."/>
            <person name="Chung M."/>
            <person name="Chen C."/>
            <person name="Shaw J."/>
            <person name="Wu H."/>
            <person name="Hsiao K."/>
            <person name="Chao Y."/>
            <person name="Chu M."/>
            <person name="Cheng C."/>
            <person name="Hour A."/>
            <person name="Lee P."/>
            <person name="Lin S."/>
            <person name="Lin Y."/>
            <person name="Liou J."/>
            <person name="Liu S."/>
            <person name="Hsing Y."/>
            <person name="Raghuvanshi S."/>
            <person name="Mohanty A."/>
            <person name="Bharti A.K."/>
            <person name="Gaur A."/>
            <person name="Gupta V."/>
            <person name="Kumar D."/>
            <person name="Ravi V."/>
            <person name="Vij S."/>
            <person name="Kapur A."/>
            <person name="Khurana P."/>
            <person name="Khurana P."/>
            <person name="Khurana J.P."/>
            <person name="Tyagi A.K."/>
            <person name="Gaikwad K."/>
            <person name="Singh A."/>
            <person name="Dalal V."/>
            <person name="Srivastava S."/>
            <person name="Dixit A."/>
            <person name="Pal A.K."/>
            <person name="Ghazi I.A."/>
            <person name="Yadav M."/>
            <person name="Pandit A."/>
            <person name="Bhargava A."/>
            <person name="Sureshbabu K."/>
            <person name="Batra K."/>
            <person name="Sharma T.R."/>
            <person name="Mohapatra T."/>
            <person name="Singh N.K."/>
            <person name="Messing J."/>
            <person name="Nelson A.B."/>
            <person name="Fuks G."/>
            <person name="Kavchok S."/>
            <person name="Keizer G."/>
            <person name="Linton E."/>
            <person name="Llaca V."/>
            <person name="Song R."/>
            <person name="Tanyolac B."/>
            <person name="Young S."/>
            <person name="Ho-Il K."/>
            <person name="Hahn J.H."/>
            <person name="Sangsakoo G."/>
            <person name="Vanavichit A."/>
            <person name="de Mattos Luiz.A.T."/>
            <person name="Zimmer P.D."/>
            <person name="Malone G."/>
            <person name="Dellagostin O."/>
            <person name="de Oliveira A.C."/>
            <person name="Bevan M."/>
            <person name="Bancroft I."/>
            <person name="Minx P."/>
            <person name="Cordum H."/>
            <person name="Wilson R."/>
            <person name="Cheng Z."/>
            <person name="Jin W."/>
            <person name="Jiang J."/>
            <person name="Leong S.A."/>
            <person name="Iwama H."/>
            <person name="Gojobori T."/>
            <person name="Itoh T."/>
            <person name="Niimura Y."/>
            <person name="Fujii Y."/>
            <person name="Habara T."/>
            <person name="Sakai H."/>
            <person name="Sato Y."/>
            <person name="Wilson G."/>
            <person name="Kumar K."/>
            <person name="McCouch S."/>
            <person name="Juretic N."/>
            <person name="Hoen D."/>
            <person name="Wright S."/>
            <person name="Bruskiewich R."/>
            <person name="Bureau T."/>
            <person name="Miyao A."/>
            <person name="Hirochika H."/>
            <person name="Nishikawa T."/>
            <person name="Kadowaki K."/>
            <person name="Sugiura M."/>
            <person name="Burr B."/>
            <person name="Sasaki T."/>
        </authorList>
    </citation>
    <scope>NUCLEOTIDE SEQUENCE [LARGE SCALE GENOMIC DNA]</scope>
    <source>
        <strain evidence="4">cv. Nipponbare</strain>
    </source>
</reference>
<feature type="compositionally biased region" description="Gly residues" evidence="1">
    <location>
        <begin position="54"/>
        <end position="69"/>
    </location>
</feature>
<evidence type="ECO:0000256" key="2">
    <source>
        <dbReference type="SAM" id="SignalP"/>
    </source>
</evidence>
<evidence type="ECO:0000256" key="1">
    <source>
        <dbReference type="SAM" id="MobiDB-lite"/>
    </source>
</evidence>
<feature type="compositionally biased region" description="Basic and acidic residues" evidence="1">
    <location>
        <begin position="73"/>
        <end position="93"/>
    </location>
</feature>
<feature type="compositionally biased region" description="Pro residues" evidence="1">
    <location>
        <begin position="139"/>
        <end position="152"/>
    </location>
</feature>
<dbReference type="Proteomes" id="UP000000763">
    <property type="component" value="Chromosome 8"/>
</dbReference>
<dbReference type="AlphaFoldDB" id="Q6Z195"/>
<feature type="region of interest" description="Disordered" evidence="1">
    <location>
        <begin position="47"/>
        <end position="158"/>
    </location>
</feature>
<evidence type="ECO:0000313" key="4">
    <source>
        <dbReference type="Proteomes" id="UP000000763"/>
    </source>
</evidence>
<protein>
    <submittedName>
        <fullName evidence="3">Uncharacterized protein</fullName>
    </submittedName>
</protein>
<dbReference type="EMBL" id="AP005442">
    <property type="protein sequence ID" value="BAD03597.1"/>
    <property type="molecule type" value="Genomic_DNA"/>
</dbReference>
<organism evidence="3 4">
    <name type="scientific">Oryza sativa subsp. japonica</name>
    <name type="common">Rice</name>
    <dbReference type="NCBI Taxonomy" id="39947"/>
    <lineage>
        <taxon>Eukaryota</taxon>
        <taxon>Viridiplantae</taxon>
        <taxon>Streptophyta</taxon>
        <taxon>Embryophyta</taxon>
        <taxon>Tracheophyta</taxon>
        <taxon>Spermatophyta</taxon>
        <taxon>Magnoliopsida</taxon>
        <taxon>Liliopsida</taxon>
        <taxon>Poales</taxon>
        <taxon>Poaceae</taxon>
        <taxon>BOP clade</taxon>
        <taxon>Oryzoideae</taxon>
        <taxon>Oryzeae</taxon>
        <taxon>Oryzinae</taxon>
        <taxon>Oryza</taxon>
        <taxon>Oryza sativa</taxon>
    </lineage>
</organism>
<reference evidence="4" key="2">
    <citation type="journal article" date="2008" name="Nucleic Acids Res.">
        <title>The rice annotation project database (RAP-DB): 2008 update.</title>
        <authorList>
            <consortium name="The rice annotation project (RAP)"/>
        </authorList>
    </citation>
    <scope>GENOME REANNOTATION</scope>
    <source>
        <strain evidence="4">cv. Nipponbare</strain>
    </source>
</reference>
<feature type="chain" id="PRO_5024427203" evidence="2">
    <location>
        <begin position="23"/>
        <end position="335"/>
    </location>
</feature>
<name>Q6Z195_ORYSJ</name>
<keyword evidence="2" id="KW-0732">Signal</keyword>
<feature type="compositionally biased region" description="Basic and acidic residues" evidence="1">
    <location>
        <begin position="107"/>
        <end position="128"/>
    </location>
</feature>
<gene>
    <name evidence="3" type="ORF">OSJNBa0073I05.131</name>
</gene>
<feature type="signal peptide" evidence="2">
    <location>
        <begin position="1"/>
        <end position="22"/>
    </location>
</feature>
<accession>Q6Z195</accession>